<evidence type="ECO:0000313" key="3">
    <source>
        <dbReference type="EMBL" id="KWV60465.1"/>
    </source>
</evidence>
<reference evidence="3 4" key="1">
    <citation type="submission" date="2015-11" db="EMBL/GenBank/DDBJ databases">
        <title>Draft Genome Sequence of the Strain BR 10303 (Bradyrhizobium sp.) isolated from nodules of Centrolobium paraense.</title>
        <authorList>
            <person name="Zelli J.E."/>
            <person name="Simoes-Araujo J.L."/>
            <person name="Barauna A.C."/>
            <person name="Silva K."/>
        </authorList>
    </citation>
    <scope>NUCLEOTIDE SEQUENCE [LARGE SCALE GENOMIC DNA]</scope>
    <source>
        <strain evidence="3 4">BR 10303</strain>
    </source>
</reference>
<keyword evidence="2" id="KW-0812">Transmembrane</keyword>
<accession>A0A109K482</accession>
<feature type="compositionally biased region" description="Basic and acidic residues" evidence="1">
    <location>
        <begin position="47"/>
        <end position="59"/>
    </location>
</feature>
<evidence type="ECO:0000256" key="2">
    <source>
        <dbReference type="SAM" id="Phobius"/>
    </source>
</evidence>
<proteinExistence type="predicted"/>
<feature type="region of interest" description="Disordered" evidence="1">
    <location>
        <begin position="1"/>
        <end position="82"/>
    </location>
</feature>
<dbReference type="PANTHER" id="PTHR10728">
    <property type="entry name" value="CYTOSOLIC PHOSPHOLIPASE A2"/>
    <property type="match status" value="1"/>
</dbReference>
<dbReference type="GO" id="GO:0004623">
    <property type="term" value="F:phospholipase A2 activity"/>
    <property type="evidence" value="ECO:0007669"/>
    <property type="project" value="TreeGrafter"/>
</dbReference>
<keyword evidence="2" id="KW-1133">Transmembrane helix</keyword>
<dbReference type="GO" id="GO:0046475">
    <property type="term" value="P:glycerophospholipid catabolic process"/>
    <property type="evidence" value="ECO:0007669"/>
    <property type="project" value="TreeGrafter"/>
</dbReference>
<name>A0A109K482_9BRAD</name>
<feature type="transmembrane region" description="Helical" evidence="2">
    <location>
        <begin position="396"/>
        <end position="422"/>
    </location>
</feature>
<dbReference type="AlphaFoldDB" id="A0A109K482"/>
<feature type="transmembrane region" description="Helical" evidence="2">
    <location>
        <begin position="353"/>
        <end position="375"/>
    </location>
</feature>
<sequence length="902" mass="98373">MVEPKGPKPPGAEDGKPTLQPPAPESEILATPSPVPTADADVSSDAQVKRANAEHKPTDTEGAPLPGSTATEKAPTAGRLQSSPELITDFRRVYLHEYCEITQAIPPVGLDARTPSTSDGMIGIALSGGGIRSASFCLGVLQALNAAEPIQRFHYLSTVSGGGYIGTSMTVSMAYDDDFPFGKTGRDPGETVETGHLRDHSRYLLQDGLPSAISAVAIYLRGLAMNIVVILPFLLFAAGMLALVADTRRLDGLPQWPSSAPEGIKATGFPWSILALGALFLLLVVYALIVSVWPIVKVRNRKIFARAAGYILFFLITPPVVLEAHFALLRLMFGVHTDAATSASPSGGYFENWARIVAWLTPVVLAVLPFVRSLADKALTSATKGISDAASKWTSRIILVLLALVIPLLLWVVVLQLAYWAIGVSACAKGAACGPEVMDGWRHAPSVLVKWFGYSNEVPSAEVDRSAAFSYFGAGAILLVLTWPFFNVNSNSLHQLYRDRLGRAFLFRREEPRVRTARFPKVSQLVDCLRQLLGVPKRQAISRPSQELRQVDTTRFSEIKPRKSPYHLINTALNVPGSRFANRRGRNADFFVFSRLFVGSEATGYVDTALAERVTDGLNIGTAMAISGAAAAPNMGIASMRPLSPTIAFFNVRLGRWLRHPADIVRVAGWWAPLRWWLGRAGPVHLLKEAFFKSGTTITDAAIDSKTGAGFVFLTDGGHIENLGIYELLRRRCRLIVAVDGEADPDMMSSSLVQLQRFARIDLGTTITMDWQPIAKRSLQVSEDVKNKVRDPKHGPHVALGLIDYPPLPGGTERETGVLIYLKSSLSGDENDYVAAYKAAHPAFPHESTMEQLFSEEQFECYRALGEHIGRRMISGEDPVSVSGQRQLELLRLAREYFPNIC</sequence>
<protein>
    <submittedName>
        <fullName evidence="3">Uncharacterized protein</fullName>
    </submittedName>
</protein>
<dbReference type="GO" id="GO:0005829">
    <property type="term" value="C:cytosol"/>
    <property type="evidence" value="ECO:0007669"/>
    <property type="project" value="TreeGrafter"/>
</dbReference>
<evidence type="ECO:0000256" key="1">
    <source>
        <dbReference type="SAM" id="MobiDB-lite"/>
    </source>
</evidence>
<dbReference type="SUPFAM" id="SSF52151">
    <property type="entry name" value="FabD/lysophospholipase-like"/>
    <property type="match status" value="1"/>
</dbReference>
<dbReference type="EMBL" id="LNCU01000019">
    <property type="protein sequence ID" value="KWV60465.1"/>
    <property type="molecule type" value="Genomic_DNA"/>
</dbReference>
<dbReference type="InterPro" id="IPR016035">
    <property type="entry name" value="Acyl_Trfase/lysoPLipase"/>
</dbReference>
<evidence type="ECO:0000313" key="4">
    <source>
        <dbReference type="Proteomes" id="UP000057737"/>
    </source>
</evidence>
<dbReference type="Proteomes" id="UP000057737">
    <property type="component" value="Unassembled WGS sequence"/>
</dbReference>
<organism evidence="3 4">
    <name type="scientific">Bradyrhizobium macuxiense</name>
    <dbReference type="NCBI Taxonomy" id="1755647"/>
    <lineage>
        <taxon>Bacteria</taxon>
        <taxon>Pseudomonadati</taxon>
        <taxon>Pseudomonadota</taxon>
        <taxon>Alphaproteobacteria</taxon>
        <taxon>Hyphomicrobiales</taxon>
        <taxon>Nitrobacteraceae</taxon>
        <taxon>Bradyrhizobium</taxon>
    </lineage>
</organism>
<keyword evidence="4" id="KW-1185">Reference proteome</keyword>
<keyword evidence="2" id="KW-0472">Membrane</keyword>
<feature type="transmembrane region" description="Helical" evidence="2">
    <location>
        <begin position="271"/>
        <end position="296"/>
    </location>
</feature>
<dbReference type="RefSeq" id="WP_066500495.1">
    <property type="nucleotide sequence ID" value="NZ_LNCU01000019.1"/>
</dbReference>
<gene>
    <name evidence="3" type="ORF">AS156_29235</name>
</gene>
<comment type="caution">
    <text evidence="3">The sequence shown here is derived from an EMBL/GenBank/DDBJ whole genome shotgun (WGS) entry which is preliminary data.</text>
</comment>
<feature type="transmembrane region" description="Helical" evidence="2">
    <location>
        <begin position="308"/>
        <end position="333"/>
    </location>
</feature>
<feature type="transmembrane region" description="Helical" evidence="2">
    <location>
        <begin position="223"/>
        <end position="245"/>
    </location>
</feature>
<dbReference type="Gene3D" id="3.40.1090.10">
    <property type="entry name" value="Cytosolic phospholipase A2 catalytic domain"/>
    <property type="match status" value="1"/>
</dbReference>
<dbReference type="PANTHER" id="PTHR10728:SF40">
    <property type="entry name" value="PATATIN FAMILY PROTEIN"/>
    <property type="match status" value="1"/>
</dbReference>